<proteinExistence type="predicted"/>
<evidence type="ECO:0000259" key="2">
    <source>
        <dbReference type="PROSITE" id="PS51782"/>
    </source>
</evidence>
<dbReference type="PANTHER" id="PTHR21666">
    <property type="entry name" value="PEPTIDASE-RELATED"/>
    <property type="match status" value="1"/>
</dbReference>
<feature type="domain" description="LysM" evidence="2">
    <location>
        <begin position="63"/>
        <end position="107"/>
    </location>
</feature>
<dbReference type="SMART" id="SM00257">
    <property type="entry name" value="LysM"/>
    <property type="match status" value="2"/>
</dbReference>
<dbReference type="InterPro" id="IPR016047">
    <property type="entry name" value="M23ase_b-sheet_dom"/>
</dbReference>
<dbReference type="SUPFAM" id="SSF54106">
    <property type="entry name" value="LysM domain"/>
    <property type="match status" value="1"/>
</dbReference>
<feature type="domain" description="LysM" evidence="2">
    <location>
        <begin position="120"/>
        <end position="164"/>
    </location>
</feature>
<dbReference type="Gene3D" id="3.10.350.10">
    <property type="entry name" value="LysM domain"/>
    <property type="match status" value="2"/>
</dbReference>
<dbReference type="EMBL" id="JACCDF010000006">
    <property type="protein sequence ID" value="NYS60726.1"/>
    <property type="molecule type" value="Genomic_DNA"/>
</dbReference>
<sequence>MDQHTVAGKRCAVRPPNRSRLSLSKFAPVVIAAVLALTGCAGKQSQPERVDRPVRQANSINGYWVSIQRGDTLGKLAHRADVPLERLQRFNPSADTRRLAVGQKILIPTQRERAPSGGPYRYQVRPGDTYAAIARHFGTNSRHIQRANSGVSPTELRVGQLISVPLSSASATASASRRSSGQAAKAPSGSASPPTASSTSGGLPASARRWPWPLDDYRIVRRFGADSRGTLQPMLLATQAGAKAKAVAAGDVRFAGSMRQLGQVVIVHHPDNFQSVYALCDTLHVDEGVRVKTGDILCDVGQNSSNQRYDLLFDMRQGGKPIDPREVLK</sequence>
<evidence type="ECO:0000313" key="3">
    <source>
        <dbReference type="EMBL" id="NYS60726.1"/>
    </source>
</evidence>
<evidence type="ECO:0000256" key="1">
    <source>
        <dbReference type="SAM" id="MobiDB-lite"/>
    </source>
</evidence>
<dbReference type="Gene3D" id="2.70.70.10">
    <property type="entry name" value="Glucose Permease (Domain IIA)"/>
    <property type="match status" value="1"/>
</dbReference>
<dbReference type="InterPro" id="IPR050570">
    <property type="entry name" value="Cell_wall_metabolism_enzyme"/>
</dbReference>
<reference evidence="3 4" key="1">
    <citation type="journal article" date="2015" name="Int. J. Syst. Evol. Microbiol.">
        <title>Halomonas salicampi sp. nov., a halotolerant and alkalitolerant bacterium isolated from a saltern soil.</title>
        <authorList>
            <person name="Lee J.C."/>
            <person name="Kim Y.S."/>
            <person name="Yun B.S."/>
            <person name="Whang K.S."/>
        </authorList>
    </citation>
    <scope>NUCLEOTIDE SEQUENCE [LARGE SCALE GENOMIC DNA]</scope>
    <source>
        <strain evidence="3 4">BH103</strain>
    </source>
</reference>
<dbReference type="Pfam" id="PF01551">
    <property type="entry name" value="Peptidase_M23"/>
    <property type="match status" value="1"/>
</dbReference>
<dbReference type="InterPro" id="IPR036779">
    <property type="entry name" value="LysM_dom_sf"/>
</dbReference>
<protein>
    <submittedName>
        <fullName evidence="3">LysM peptidoglycan-binding domain-containing protein</fullName>
    </submittedName>
</protein>
<dbReference type="PANTHER" id="PTHR21666:SF270">
    <property type="entry name" value="MUREIN HYDROLASE ACTIVATOR ENVC"/>
    <property type="match status" value="1"/>
</dbReference>
<comment type="caution">
    <text evidence="3">The sequence shown here is derived from an EMBL/GenBank/DDBJ whole genome shotgun (WGS) entry which is preliminary data.</text>
</comment>
<dbReference type="AlphaFoldDB" id="A0A7Z0RUJ6"/>
<dbReference type="CDD" id="cd12797">
    <property type="entry name" value="M23_peptidase"/>
    <property type="match status" value="1"/>
</dbReference>
<keyword evidence="4" id="KW-1185">Reference proteome</keyword>
<dbReference type="Pfam" id="PF01476">
    <property type="entry name" value="LysM"/>
    <property type="match status" value="2"/>
</dbReference>
<dbReference type="GO" id="GO:0004222">
    <property type="term" value="F:metalloendopeptidase activity"/>
    <property type="evidence" value="ECO:0007669"/>
    <property type="project" value="TreeGrafter"/>
</dbReference>
<organism evidence="3 4">
    <name type="scientific">Vreelandella salicampi</name>
    <dbReference type="NCBI Taxonomy" id="1449798"/>
    <lineage>
        <taxon>Bacteria</taxon>
        <taxon>Pseudomonadati</taxon>
        <taxon>Pseudomonadota</taxon>
        <taxon>Gammaproteobacteria</taxon>
        <taxon>Oceanospirillales</taxon>
        <taxon>Halomonadaceae</taxon>
        <taxon>Vreelandella</taxon>
    </lineage>
</organism>
<evidence type="ECO:0000313" key="4">
    <source>
        <dbReference type="Proteomes" id="UP000586119"/>
    </source>
</evidence>
<accession>A0A7Z0RUJ6</accession>
<dbReference type="InterPro" id="IPR018392">
    <property type="entry name" value="LysM"/>
</dbReference>
<dbReference type="Proteomes" id="UP000586119">
    <property type="component" value="Unassembled WGS sequence"/>
</dbReference>
<feature type="region of interest" description="Disordered" evidence="1">
    <location>
        <begin position="169"/>
        <end position="205"/>
    </location>
</feature>
<dbReference type="CDD" id="cd00118">
    <property type="entry name" value="LysM"/>
    <property type="match status" value="2"/>
</dbReference>
<name>A0A7Z0RUJ6_9GAMM</name>
<dbReference type="SUPFAM" id="SSF51261">
    <property type="entry name" value="Duplicated hybrid motif"/>
    <property type="match status" value="1"/>
</dbReference>
<dbReference type="RefSeq" id="WP_179930061.1">
    <property type="nucleotide sequence ID" value="NZ_JACCDF010000006.1"/>
</dbReference>
<gene>
    <name evidence="3" type="ORF">HZS81_08120</name>
</gene>
<dbReference type="PROSITE" id="PS51782">
    <property type="entry name" value="LYSM"/>
    <property type="match status" value="2"/>
</dbReference>
<feature type="compositionally biased region" description="Low complexity" evidence="1">
    <location>
        <begin position="169"/>
        <end position="204"/>
    </location>
</feature>
<dbReference type="InterPro" id="IPR011055">
    <property type="entry name" value="Dup_hybrid_motif"/>
</dbReference>